<comment type="caution">
    <text evidence="4">The sequence shown here is derived from an EMBL/GenBank/DDBJ whole genome shotgun (WGS) entry which is preliminary data.</text>
</comment>
<dbReference type="InterPro" id="IPR000683">
    <property type="entry name" value="Gfo/Idh/MocA-like_OxRdtase_N"/>
</dbReference>
<feature type="domain" description="Gfo/Idh/MocA-like oxidoreductase N-terminal" evidence="2">
    <location>
        <begin position="47"/>
        <end position="132"/>
    </location>
</feature>
<dbReference type="InterPro" id="IPR036291">
    <property type="entry name" value="NAD(P)-bd_dom_sf"/>
</dbReference>
<feature type="domain" description="GFO/IDH/MocA-like oxidoreductase" evidence="3">
    <location>
        <begin position="142"/>
        <end position="284"/>
    </location>
</feature>
<evidence type="ECO:0000259" key="3">
    <source>
        <dbReference type="Pfam" id="PF22725"/>
    </source>
</evidence>
<dbReference type="SUPFAM" id="SSF51735">
    <property type="entry name" value="NAD(P)-binding Rossmann-fold domains"/>
    <property type="match status" value="1"/>
</dbReference>
<dbReference type="PANTHER" id="PTHR43818">
    <property type="entry name" value="BCDNA.GH03377"/>
    <property type="match status" value="1"/>
</dbReference>
<dbReference type="Pfam" id="PF01408">
    <property type="entry name" value="GFO_IDH_MocA"/>
    <property type="match status" value="1"/>
</dbReference>
<dbReference type="InterPro" id="IPR050463">
    <property type="entry name" value="Gfo/Idh/MocA_oxidrdct_glycsds"/>
</dbReference>
<dbReference type="Pfam" id="PF22725">
    <property type="entry name" value="GFO_IDH_MocA_C3"/>
    <property type="match status" value="1"/>
</dbReference>
<accession>A0A7J3SLG2</accession>
<keyword evidence="1" id="KW-0560">Oxidoreductase</keyword>
<reference evidence="4" key="1">
    <citation type="journal article" date="2020" name="mSystems">
        <title>Genome- and Community-Level Interaction Insights into Carbon Utilization and Element Cycling Functions of Hydrothermarchaeota in Hydrothermal Sediment.</title>
        <authorList>
            <person name="Zhou Z."/>
            <person name="Liu Y."/>
            <person name="Xu W."/>
            <person name="Pan J."/>
            <person name="Luo Z.H."/>
            <person name="Li M."/>
        </authorList>
    </citation>
    <scope>NUCLEOTIDE SEQUENCE [LARGE SCALE GENOMIC DNA]</scope>
    <source>
        <strain evidence="4">SpSt-885</strain>
    </source>
</reference>
<evidence type="ECO:0000256" key="1">
    <source>
        <dbReference type="ARBA" id="ARBA00023002"/>
    </source>
</evidence>
<organism evidence="4">
    <name type="scientific">Fervidicoccus fontis</name>
    <dbReference type="NCBI Taxonomy" id="683846"/>
    <lineage>
        <taxon>Archaea</taxon>
        <taxon>Thermoproteota</taxon>
        <taxon>Thermoprotei</taxon>
        <taxon>Fervidicoccales</taxon>
        <taxon>Fervidicoccaceae</taxon>
        <taxon>Fervidicoccus</taxon>
    </lineage>
</organism>
<gene>
    <name evidence="4" type="ORF">ENW83_02665</name>
</gene>
<dbReference type="InterPro" id="IPR055170">
    <property type="entry name" value="GFO_IDH_MocA-like_dom"/>
</dbReference>
<dbReference type="Gene3D" id="3.40.50.720">
    <property type="entry name" value="NAD(P)-binding Rossmann-like Domain"/>
    <property type="match status" value="1"/>
</dbReference>
<dbReference type="PANTHER" id="PTHR43818:SF11">
    <property type="entry name" value="BCDNA.GH03377"/>
    <property type="match status" value="1"/>
</dbReference>
<dbReference type="Gene3D" id="3.30.360.10">
    <property type="entry name" value="Dihydrodipicolinate Reductase, domain 2"/>
    <property type="match status" value="1"/>
</dbReference>
<dbReference type="AlphaFoldDB" id="A0A7J3SLG2"/>
<sequence length="388" mass="43311">MVKEGRVNVCQIGHKFIGKAHNYAYTNVGMFFDLKLRPVKKVLCGLGEDLPKVAEQWGWEEYSADWREVVERPDIDVVDICAPSVLHREIAVTAAKAGKHVFCEKPLAMNLEEAREMVTVVESIGVVNTVGFNYRKVPAIALAKQLIEEGAVGRIYHFRGIYSQDWLVDPGFPLAWRLRKKDAGAGASWDLGAHVVDLARYLVGEITEVVGSQTTFIKQRPVARIEDGLTAIPGDAIGEVDVDDASSFLARFENGAMGLFEVTRYGTGHRNQNRIEIYGSEGSLIWEGFPRMNDLLFYSRKDSSHVQGFRTIQVGEAIHPYVGAYYPAGHIIGFGETFVNEVLDFLNAIAEGKQASPNFHDGLRCQEILVAVDLSVQERRWVKVDELR</sequence>
<protein>
    <submittedName>
        <fullName evidence="4">Gfo/Idh/MocA family oxidoreductase</fullName>
    </submittedName>
</protein>
<dbReference type="GO" id="GO:0000166">
    <property type="term" value="F:nucleotide binding"/>
    <property type="evidence" value="ECO:0007669"/>
    <property type="project" value="InterPro"/>
</dbReference>
<name>A0A7J3SLG2_9CREN</name>
<dbReference type="GO" id="GO:0016491">
    <property type="term" value="F:oxidoreductase activity"/>
    <property type="evidence" value="ECO:0007669"/>
    <property type="project" value="UniProtKB-KW"/>
</dbReference>
<dbReference type="EMBL" id="DTLS01000076">
    <property type="protein sequence ID" value="HGZ60095.1"/>
    <property type="molecule type" value="Genomic_DNA"/>
</dbReference>
<evidence type="ECO:0000259" key="2">
    <source>
        <dbReference type="Pfam" id="PF01408"/>
    </source>
</evidence>
<evidence type="ECO:0000313" key="4">
    <source>
        <dbReference type="EMBL" id="HGZ60095.1"/>
    </source>
</evidence>
<proteinExistence type="predicted"/>
<dbReference type="SUPFAM" id="SSF55347">
    <property type="entry name" value="Glyceraldehyde-3-phosphate dehydrogenase-like, C-terminal domain"/>
    <property type="match status" value="1"/>
</dbReference>